<keyword evidence="1" id="KW-1133">Transmembrane helix</keyword>
<name>A0A1I3YD55_9HYPH</name>
<dbReference type="EMBL" id="FOSV01000001">
    <property type="protein sequence ID" value="SFK29814.1"/>
    <property type="molecule type" value="Genomic_DNA"/>
</dbReference>
<dbReference type="STRING" id="414703.SAMN04488125_101150"/>
<feature type="transmembrane region" description="Helical" evidence="1">
    <location>
        <begin position="47"/>
        <end position="64"/>
    </location>
</feature>
<protein>
    <submittedName>
        <fullName evidence="2">Uncharacterized protein</fullName>
    </submittedName>
</protein>
<sequence length="130" mass="14017">MHARPTHRHTLTAHARRLVGVALATAVLLRSVDLVRALSASDEGPLLAYPLSVIFPALLVVALMRMPPAVSREGILMRLGTMIQCVLIVALPPLALHLALGLPVVFLVVELFETRCPPALRDALARRVVA</sequence>
<gene>
    <name evidence="2" type="ORF">SAMN04488125_101150</name>
</gene>
<feature type="transmembrane region" description="Helical" evidence="1">
    <location>
        <begin position="85"/>
        <end position="109"/>
    </location>
</feature>
<reference evidence="3" key="1">
    <citation type="submission" date="2016-10" db="EMBL/GenBank/DDBJ databases">
        <authorList>
            <person name="Varghese N."/>
            <person name="Submissions S."/>
        </authorList>
    </citation>
    <scope>NUCLEOTIDE SEQUENCE [LARGE SCALE GENOMIC DNA]</scope>
    <source>
        <strain evidence="3">CGMCC 1.6474</strain>
    </source>
</reference>
<dbReference type="Proteomes" id="UP000198804">
    <property type="component" value="Unassembled WGS sequence"/>
</dbReference>
<proteinExistence type="predicted"/>
<keyword evidence="1" id="KW-0812">Transmembrane</keyword>
<accession>A0A1I3YD55</accession>
<evidence type="ECO:0000256" key="1">
    <source>
        <dbReference type="SAM" id="Phobius"/>
    </source>
</evidence>
<dbReference type="AlphaFoldDB" id="A0A1I3YD55"/>
<dbReference type="RefSeq" id="WP_165616358.1">
    <property type="nucleotide sequence ID" value="NZ_FOSV01000001.1"/>
</dbReference>
<evidence type="ECO:0000313" key="3">
    <source>
        <dbReference type="Proteomes" id="UP000198804"/>
    </source>
</evidence>
<evidence type="ECO:0000313" key="2">
    <source>
        <dbReference type="EMBL" id="SFK29814.1"/>
    </source>
</evidence>
<keyword evidence="3" id="KW-1185">Reference proteome</keyword>
<keyword evidence="1" id="KW-0472">Membrane</keyword>
<organism evidence="2 3">
    <name type="scientific">Methylorubrum salsuginis</name>
    <dbReference type="NCBI Taxonomy" id="414703"/>
    <lineage>
        <taxon>Bacteria</taxon>
        <taxon>Pseudomonadati</taxon>
        <taxon>Pseudomonadota</taxon>
        <taxon>Alphaproteobacteria</taxon>
        <taxon>Hyphomicrobiales</taxon>
        <taxon>Methylobacteriaceae</taxon>
        <taxon>Methylorubrum</taxon>
    </lineage>
</organism>